<protein>
    <submittedName>
        <fullName evidence="2">Polysaccharide deacetylase family protein</fullName>
    </submittedName>
</protein>
<dbReference type="EMBL" id="AUZM01000020">
    <property type="protein sequence ID" value="ERT07583.1"/>
    <property type="molecule type" value="Genomic_DNA"/>
</dbReference>
<comment type="caution">
    <text evidence="2">The sequence shown here is derived from an EMBL/GenBank/DDBJ whole genome shotgun (WGS) entry which is preliminary data.</text>
</comment>
<evidence type="ECO:0000313" key="2">
    <source>
        <dbReference type="EMBL" id="ERT07583.1"/>
    </source>
</evidence>
<dbReference type="InterPro" id="IPR002509">
    <property type="entry name" value="NODB_dom"/>
</dbReference>
<dbReference type="AlphaFoldDB" id="U7QI62"/>
<name>U7QI62_9CYAN</name>
<proteinExistence type="predicted"/>
<dbReference type="Gene3D" id="3.20.20.370">
    <property type="entry name" value="Glycoside hydrolase/deacetylase"/>
    <property type="match status" value="1"/>
</dbReference>
<dbReference type="SUPFAM" id="SSF88713">
    <property type="entry name" value="Glycoside hydrolase/deacetylase"/>
    <property type="match status" value="1"/>
</dbReference>
<dbReference type="Proteomes" id="UP000017127">
    <property type="component" value="Unassembled WGS sequence"/>
</dbReference>
<evidence type="ECO:0000259" key="1">
    <source>
        <dbReference type="PROSITE" id="PS51677"/>
    </source>
</evidence>
<sequence>MFSLTQPLASFVAQAFPDALFYQPTVKPVIALTIDDVGDTSTQLILDAIGQHNQKVTTVEQQAKATFFLTTSYLMEKKDAIINILDQQHEIGNHGVFDRTHADLEPEEFEEELLKAHQELTEETEAKIKWFRPGRGRYNPTMLQSLLKLSETEEYNRQFALASMIPLDTYMLTENPLFTVSYVSQFVFPGAILVLHGGSMRRSKNTVLALEKLLLELTQKNYRIVSLTELVEQH</sequence>
<dbReference type="Pfam" id="PF01522">
    <property type="entry name" value="Polysacc_deac_1"/>
    <property type="match status" value="1"/>
</dbReference>
<accession>U7QI62</accession>
<dbReference type="PANTHER" id="PTHR10587">
    <property type="entry name" value="GLYCOSYL TRANSFERASE-RELATED"/>
    <property type="match status" value="1"/>
</dbReference>
<dbReference type="GO" id="GO:0016810">
    <property type="term" value="F:hydrolase activity, acting on carbon-nitrogen (but not peptide) bonds"/>
    <property type="evidence" value="ECO:0007669"/>
    <property type="project" value="InterPro"/>
</dbReference>
<dbReference type="InterPro" id="IPR011330">
    <property type="entry name" value="Glyco_hydro/deAcase_b/a-brl"/>
</dbReference>
<keyword evidence="3" id="KW-1185">Reference proteome</keyword>
<dbReference type="PANTHER" id="PTHR10587:SF137">
    <property type="entry name" value="4-DEOXY-4-FORMAMIDO-L-ARABINOSE-PHOSPHOUNDECAPRENOL DEFORMYLASE ARND-RELATED"/>
    <property type="match status" value="1"/>
</dbReference>
<dbReference type="PROSITE" id="PS51677">
    <property type="entry name" value="NODB"/>
    <property type="match status" value="1"/>
</dbReference>
<evidence type="ECO:0000313" key="3">
    <source>
        <dbReference type="Proteomes" id="UP000017127"/>
    </source>
</evidence>
<dbReference type="GO" id="GO:0005975">
    <property type="term" value="P:carbohydrate metabolic process"/>
    <property type="evidence" value="ECO:0007669"/>
    <property type="project" value="InterPro"/>
</dbReference>
<organism evidence="2 3">
    <name type="scientific">Lyngbya aestuarii BL J</name>
    <dbReference type="NCBI Taxonomy" id="1348334"/>
    <lineage>
        <taxon>Bacteria</taxon>
        <taxon>Bacillati</taxon>
        <taxon>Cyanobacteriota</taxon>
        <taxon>Cyanophyceae</taxon>
        <taxon>Oscillatoriophycideae</taxon>
        <taxon>Oscillatoriales</taxon>
        <taxon>Microcoleaceae</taxon>
        <taxon>Lyngbya</taxon>
    </lineage>
</organism>
<dbReference type="PATRIC" id="fig|1348334.3.peg.2373"/>
<dbReference type="InterPro" id="IPR050248">
    <property type="entry name" value="Polysacc_deacetylase_ArnD"/>
</dbReference>
<reference evidence="2 3" key="1">
    <citation type="journal article" date="2013" name="Front. Microbiol.">
        <title>Comparative genomic analyses of the cyanobacterium, Lyngbya aestuarii BL J, a powerful hydrogen producer.</title>
        <authorList>
            <person name="Kothari A."/>
            <person name="Vaughn M."/>
            <person name="Garcia-Pichel F."/>
        </authorList>
    </citation>
    <scope>NUCLEOTIDE SEQUENCE [LARGE SCALE GENOMIC DNA]</scope>
    <source>
        <strain evidence="2 3">BL J</strain>
    </source>
</reference>
<feature type="domain" description="NodB homology" evidence="1">
    <location>
        <begin position="28"/>
        <end position="225"/>
    </location>
</feature>
<gene>
    <name evidence="2" type="ORF">M595_2447</name>
</gene>